<feature type="transmembrane region" description="Helical" evidence="1">
    <location>
        <begin position="42"/>
        <end position="63"/>
    </location>
</feature>
<dbReference type="PATRIC" id="fig|1308866.3.peg.390"/>
<keyword evidence="3" id="KW-1185">Reference proteome</keyword>
<sequence>MSNDQNQEIKKVMTDNLNLQSTSVHFSDIWSHANQQKRRQHFIRLASVPAICMLVISFIIWTIQSPIYTLHDSHSMDSIATKEMPTININYEKSLLEDKGYQIEASSLPNTAEQTPTSTKDILYQSTLEDFVYNADAVIKGRILGTKSFIYKKNQMAYTKAKVLVTDTYNDSLQKNQIITIIKRGAIITKYEYMMTMNMNEKFNFTEKELQKAKSEKVIAYNYGELLQADDQAFFFLTRDNSIVPTKEYDFNTYGPVVKYKDKEIIREVQTTPIEDPFNLDTFYQKYQYQDLETQIEQYVEAKGDYSKESIRQMAFLSLNTSRQHTVQNKDNASVKYYANGLVNLEIPKQTVVVTFATDNNSVIKVLVKPNEEKILKSIF</sequence>
<gene>
    <name evidence="2" type="ORF">J416_01924</name>
</gene>
<protein>
    <submittedName>
        <fullName evidence="2">Uncharacterized protein</fullName>
    </submittedName>
</protein>
<dbReference type="AlphaFoldDB" id="N4WCV0"/>
<evidence type="ECO:0000313" key="3">
    <source>
        <dbReference type="Proteomes" id="UP000012283"/>
    </source>
</evidence>
<evidence type="ECO:0000256" key="1">
    <source>
        <dbReference type="SAM" id="Phobius"/>
    </source>
</evidence>
<dbReference type="STRING" id="1308866.J416_01924"/>
<dbReference type="RefSeq" id="WP_003463556.1">
    <property type="nucleotide sequence ID" value="NZ_APML01000006.1"/>
</dbReference>
<comment type="caution">
    <text evidence="2">The sequence shown here is derived from an EMBL/GenBank/DDBJ whole genome shotgun (WGS) entry which is preliminary data.</text>
</comment>
<keyword evidence="1" id="KW-0812">Transmembrane</keyword>
<reference evidence="2 3" key="1">
    <citation type="submission" date="2013-03" db="EMBL/GenBank/DDBJ databases">
        <title>Draft genome sequence of Gracibacillus halophilus YIM-C55.5, a moderately halophilic and thermophilic organism from the Xiaochaidamu salt lake.</title>
        <authorList>
            <person name="Sugumar T."/>
            <person name="Polireddy D.R."/>
            <person name="Antony A."/>
            <person name="Madhava Y.R."/>
            <person name="Sivakumar N."/>
        </authorList>
    </citation>
    <scope>NUCLEOTIDE SEQUENCE [LARGE SCALE GENOMIC DNA]</scope>
    <source>
        <strain evidence="2 3">YIM-C55.5</strain>
    </source>
</reference>
<dbReference type="EMBL" id="APML01000006">
    <property type="protein sequence ID" value="ENH98083.1"/>
    <property type="molecule type" value="Genomic_DNA"/>
</dbReference>
<evidence type="ECO:0000313" key="2">
    <source>
        <dbReference type="EMBL" id="ENH98083.1"/>
    </source>
</evidence>
<keyword evidence="1" id="KW-0472">Membrane</keyword>
<proteinExistence type="predicted"/>
<organism evidence="2 3">
    <name type="scientific">Gracilibacillus halophilus YIM-C55.5</name>
    <dbReference type="NCBI Taxonomy" id="1308866"/>
    <lineage>
        <taxon>Bacteria</taxon>
        <taxon>Bacillati</taxon>
        <taxon>Bacillota</taxon>
        <taxon>Bacilli</taxon>
        <taxon>Bacillales</taxon>
        <taxon>Bacillaceae</taxon>
        <taxon>Gracilibacillus</taxon>
    </lineage>
</organism>
<name>N4WCV0_9BACI</name>
<dbReference type="Proteomes" id="UP000012283">
    <property type="component" value="Unassembled WGS sequence"/>
</dbReference>
<accession>N4WCV0</accession>
<dbReference type="OrthoDB" id="9928210at2"/>
<keyword evidence="1" id="KW-1133">Transmembrane helix</keyword>